<accession>A0A1W1WT11</accession>
<dbReference type="EMBL" id="FWWZ01000001">
    <property type="protein sequence ID" value="SMC09458.1"/>
    <property type="molecule type" value="Genomic_DNA"/>
</dbReference>
<organism evidence="1 2">
    <name type="scientific">Nitratiruptor tergarcus DSM 16512</name>
    <dbReference type="NCBI Taxonomy" id="1069081"/>
    <lineage>
        <taxon>Bacteria</taxon>
        <taxon>Pseudomonadati</taxon>
        <taxon>Campylobacterota</taxon>
        <taxon>Epsilonproteobacteria</taxon>
        <taxon>Nautiliales</taxon>
        <taxon>Nitratiruptoraceae</taxon>
        <taxon>Nitratiruptor</taxon>
    </lineage>
</organism>
<dbReference type="RefSeq" id="WP_084275684.1">
    <property type="nucleotide sequence ID" value="NZ_AP026671.1"/>
</dbReference>
<dbReference type="STRING" id="1069081.SAMN05660197_1266"/>
<dbReference type="OrthoDB" id="5334393at2"/>
<reference evidence="2" key="1">
    <citation type="submission" date="2017-04" db="EMBL/GenBank/DDBJ databases">
        <authorList>
            <person name="Varghese N."/>
            <person name="Submissions S."/>
        </authorList>
    </citation>
    <scope>NUCLEOTIDE SEQUENCE [LARGE SCALE GENOMIC DNA]</scope>
    <source>
        <strain evidence="2">DSM 16512</strain>
    </source>
</reference>
<proteinExistence type="predicted"/>
<name>A0A1W1WT11_9BACT</name>
<dbReference type="Proteomes" id="UP000192602">
    <property type="component" value="Unassembled WGS sequence"/>
</dbReference>
<dbReference type="AlphaFoldDB" id="A0A1W1WT11"/>
<evidence type="ECO:0008006" key="3">
    <source>
        <dbReference type="Google" id="ProtNLM"/>
    </source>
</evidence>
<gene>
    <name evidence="1" type="ORF">SAMN05660197_1266</name>
</gene>
<sequence length="181" mass="21114">MRSLLLIFILISQIFAYQYNALLLKTQAALYPKIIVLDKNIEKNIQDHKIDFAVIYEDVDKLVAQKLQESIYKKFSTGIENFSLEVKILNISDCLSDNSCVEKTDAIYVLKIAPQRLKRVAQMIRGKNIYSFTYDKKDLQEGFLINVSIEKRVQIYINKKVLLENSFQFANTFYNIARIIE</sequence>
<evidence type="ECO:0000313" key="1">
    <source>
        <dbReference type="EMBL" id="SMC09458.1"/>
    </source>
</evidence>
<protein>
    <recommendedName>
        <fullName evidence="3">YfiR family protein</fullName>
    </recommendedName>
</protein>
<keyword evidence="2" id="KW-1185">Reference proteome</keyword>
<evidence type="ECO:0000313" key="2">
    <source>
        <dbReference type="Proteomes" id="UP000192602"/>
    </source>
</evidence>